<dbReference type="InterPro" id="IPR006058">
    <property type="entry name" value="2Fe2S_fd_BS"/>
</dbReference>
<dbReference type="SUPFAM" id="SSF52343">
    <property type="entry name" value="Ferredoxin reductase-like, C-terminal NADP-linked domain"/>
    <property type="match status" value="1"/>
</dbReference>
<keyword evidence="1" id="KW-0813">Transport</keyword>
<dbReference type="PROSITE" id="PS00197">
    <property type="entry name" value="2FE2S_FER_1"/>
    <property type="match status" value="1"/>
</dbReference>
<sequence>MRYQVTIEPLGTTIEVEEDQTILDAALRQGVWLPFACGHGTCGTCKVQVTDGFFDFGEASPFALMDIERDENKVLACCCKPESDMVIEADVDEDPDFLGYLVEDYQATVIEIKDLSPTIKGVRLQLDRSIAFQAGQYINVQFPGIEGTRAFSIANAPSEHGIVELHIRKVVDGVATGYVHEQLQLGENLNISGPYGQFFVRKSDTQDVIFIAGGSGLSSPQSMILDLLQAGDRRTIYLFQGARDLSELYNRELFEQWVKDYPNFRYIPALNAAQAEDQWSGFQGYVHEAVADYFEHRCAGHKAYLCGPPVMIDAAISTLMQSRLFEKDIHTERFLSAADGASGQSRSALFKHI</sequence>
<feature type="domain" description="2Fe-2S ferredoxin-type" evidence="5">
    <location>
        <begin position="3"/>
        <end position="93"/>
    </location>
</feature>
<dbReference type="Gene3D" id="2.40.30.10">
    <property type="entry name" value="Translation factors"/>
    <property type="match status" value="1"/>
</dbReference>
<dbReference type="EMBL" id="CP016895">
    <property type="protein sequence ID" value="AOA58829.1"/>
    <property type="molecule type" value="Genomic_DNA"/>
</dbReference>
<organism evidence="7 8">
    <name type="scientific">Acinetobacter larvae</name>
    <dbReference type="NCBI Taxonomy" id="1789224"/>
    <lineage>
        <taxon>Bacteria</taxon>
        <taxon>Pseudomonadati</taxon>
        <taxon>Pseudomonadota</taxon>
        <taxon>Gammaproteobacteria</taxon>
        <taxon>Moraxellales</taxon>
        <taxon>Moraxellaceae</taxon>
        <taxon>Acinetobacter</taxon>
    </lineage>
</organism>
<evidence type="ECO:0000259" key="5">
    <source>
        <dbReference type="PROSITE" id="PS51085"/>
    </source>
</evidence>
<dbReference type="GO" id="GO:0051537">
    <property type="term" value="F:2 iron, 2 sulfur cluster binding"/>
    <property type="evidence" value="ECO:0007669"/>
    <property type="project" value="InterPro"/>
</dbReference>
<keyword evidence="2" id="KW-0285">Flavoprotein</keyword>
<dbReference type="KEGG" id="ala:BFG52_11020"/>
<dbReference type="PROSITE" id="PS51085">
    <property type="entry name" value="2FE2S_FER_2"/>
    <property type="match status" value="1"/>
</dbReference>
<dbReference type="PANTHER" id="PTHR43644">
    <property type="entry name" value="NA(+)-TRANSLOCATING NADH-QUINONE REDUCTASE SUBUNIT"/>
    <property type="match status" value="1"/>
</dbReference>
<dbReference type="InterPro" id="IPR001433">
    <property type="entry name" value="OxRdtase_FAD/NAD-bd"/>
</dbReference>
<accession>A0A1B2M0Y5</accession>
<dbReference type="FunFam" id="3.10.20.30:FF:000033">
    <property type="entry name" value="Phenol hydroxylase component"/>
    <property type="match status" value="1"/>
</dbReference>
<dbReference type="Proteomes" id="UP000093391">
    <property type="component" value="Chromosome"/>
</dbReference>
<name>A0A1B2M0Y5_9GAMM</name>
<dbReference type="InterPro" id="IPR008333">
    <property type="entry name" value="Cbr1-like_FAD-bd_dom"/>
</dbReference>
<evidence type="ECO:0000256" key="2">
    <source>
        <dbReference type="ARBA" id="ARBA00022630"/>
    </source>
</evidence>
<dbReference type="InterPro" id="IPR039261">
    <property type="entry name" value="FNR_nucleotide-bd"/>
</dbReference>
<protein>
    <submittedName>
        <fullName evidence="7">Phenol hydroxylase</fullName>
    </submittedName>
</protein>
<reference evidence="7 8" key="1">
    <citation type="submission" date="2016-08" db="EMBL/GenBank/DDBJ databases">
        <authorList>
            <person name="Seilhamer J.J."/>
        </authorList>
    </citation>
    <scope>NUCLEOTIDE SEQUENCE [LARGE SCALE GENOMIC DNA]</scope>
    <source>
        <strain evidence="7 8">BRTC-1</strain>
    </source>
</reference>
<proteinExistence type="predicted"/>
<evidence type="ECO:0000256" key="4">
    <source>
        <dbReference type="ARBA" id="ARBA00023004"/>
    </source>
</evidence>
<dbReference type="InterPro" id="IPR001041">
    <property type="entry name" value="2Fe-2S_ferredoxin-type"/>
</dbReference>
<dbReference type="CDD" id="cd06211">
    <property type="entry name" value="phenol_2-monooxygenase_like"/>
    <property type="match status" value="1"/>
</dbReference>
<dbReference type="Pfam" id="PF00175">
    <property type="entry name" value="NAD_binding_1"/>
    <property type="match status" value="1"/>
</dbReference>
<dbReference type="InterPro" id="IPR017927">
    <property type="entry name" value="FAD-bd_FR_type"/>
</dbReference>
<evidence type="ECO:0000313" key="7">
    <source>
        <dbReference type="EMBL" id="AOA58829.1"/>
    </source>
</evidence>
<keyword evidence="8" id="KW-1185">Reference proteome</keyword>
<evidence type="ECO:0000256" key="1">
    <source>
        <dbReference type="ARBA" id="ARBA00022448"/>
    </source>
</evidence>
<dbReference type="RefSeq" id="WP_067556028.1">
    <property type="nucleotide sequence ID" value="NZ_CP016895.1"/>
</dbReference>
<dbReference type="SUPFAM" id="SSF63380">
    <property type="entry name" value="Riboflavin synthase domain-like"/>
    <property type="match status" value="1"/>
</dbReference>
<dbReference type="InterPro" id="IPR017938">
    <property type="entry name" value="Riboflavin_synthase-like_b-brl"/>
</dbReference>
<dbReference type="Pfam" id="PF00111">
    <property type="entry name" value="Fer2"/>
    <property type="match status" value="1"/>
</dbReference>
<dbReference type="Gene3D" id="3.10.20.30">
    <property type="match status" value="1"/>
</dbReference>
<dbReference type="SUPFAM" id="SSF54292">
    <property type="entry name" value="2Fe-2S ferredoxin-like"/>
    <property type="match status" value="1"/>
</dbReference>
<dbReference type="AlphaFoldDB" id="A0A1B2M0Y5"/>
<dbReference type="CDD" id="cd00207">
    <property type="entry name" value="fer2"/>
    <property type="match status" value="1"/>
</dbReference>
<dbReference type="OrthoDB" id="9806195at2"/>
<feature type="domain" description="FAD-binding FR-type" evidence="6">
    <location>
        <begin position="102"/>
        <end position="201"/>
    </location>
</feature>
<dbReference type="Gene3D" id="3.40.50.80">
    <property type="entry name" value="Nucleotide-binding domain of ferredoxin-NADP reductase (FNR) module"/>
    <property type="match status" value="1"/>
</dbReference>
<keyword evidence="3" id="KW-0274">FAD</keyword>
<dbReference type="GO" id="GO:0016491">
    <property type="term" value="F:oxidoreductase activity"/>
    <property type="evidence" value="ECO:0007669"/>
    <property type="project" value="InterPro"/>
</dbReference>
<dbReference type="InterPro" id="IPR036010">
    <property type="entry name" value="2Fe-2S_ferredoxin-like_sf"/>
</dbReference>
<evidence type="ECO:0000256" key="3">
    <source>
        <dbReference type="ARBA" id="ARBA00022827"/>
    </source>
</evidence>
<dbReference type="STRING" id="1789224.BFG52_11020"/>
<dbReference type="Pfam" id="PF00970">
    <property type="entry name" value="FAD_binding_6"/>
    <property type="match status" value="1"/>
</dbReference>
<dbReference type="InterPro" id="IPR012675">
    <property type="entry name" value="Beta-grasp_dom_sf"/>
</dbReference>
<evidence type="ECO:0000313" key="8">
    <source>
        <dbReference type="Proteomes" id="UP000093391"/>
    </source>
</evidence>
<keyword evidence="4" id="KW-0408">Iron</keyword>
<dbReference type="PANTHER" id="PTHR43644:SF1">
    <property type="entry name" value="NAD(P)H-FLAVIN REDUCTASE"/>
    <property type="match status" value="1"/>
</dbReference>
<dbReference type="PRINTS" id="PR00410">
    <property type="entry name" value="PHEHYDRXLASE"/>
</dbReference>
<gene>
    <name evidence="7" type="ORF">BFG52_11020</name>
</gene>
<dbReference type="PROSITE" id="PS51384">
    <property type="entry name" value="FAD_FR"/>
    <property type="match status" value="1"/>
</dbReference>
<evidence type="ECO:0000259" key="6">
    <source>
        <dbReference type="PROSITE" id="PS51384"/>
    </source>
</evidence>